<dbReference type="AlphaFoldDB" id="A0A7H9HW49"/>
<dbReference type="OrthoDB" id="391988at2759"/>
<dbReference type="GO" id="GO:0005525">
    <property type="term" value="F:GTP binding"/>
    <property type="evidence" value="ECO:0007669"/>
    <property type="project" value="UniProtKB-KW"/>
</dbReference>
<dbReference type="GO" id="GO:0046872">
    <property type="term" value="F:metal ion binding"/>
    <property type="evidence" value="ECO:0007669"/>
    <property type="project" value="UniProtKB-KW"/>
</dbReference>
<dbReference type="GO" id="GO:0005739">
    <property type="term" value="C:mitochondrion"/>
    <property type="evidence" value="ECO:0007669"/>
    <property type="project" value="TreeGrafter"/>
</dbReference>
<dbReference type="NCBIfam" id="TIGR00231">
    <property type="entry name" value="small_GTP"/>
    <property type="match status" value="1"/>
</dbReference>
<evidence type="ECO:0000256" key="2">
    <source>
        <dbReference type="ARBA" id="ARBA00022741"/>
    </source>
</evidence>
<evidence type="ECO:0000313" key="7">
    <source>
        <dbReference type="Proteomes" id="UP000510647"/>
    </source>
</evidence>
<dbReference type="PANTHER" id="PTHR46498">
    <property type="entry name" value="GTP-BINDING PROTEIN 8"/>
    <property type="match status" value="1"/>
</dbReference>
<dbReference type="Proteomes" id="UP000510647">
    <property type="component" value="Chromosome 5"/>
</dbReference>
<name>A0A7H9HW49_9SACH</name>
<organism evidence="6 7">
    <name type="scientific">Torulaspora globosa</name>
    <dbReference type="NCBI Taxonomy" id="48254"/>
    <lineage>
        <taxon>Eukaryota</taxon>
        <taxon>Fungi</taxon>
        <taxon>Dikarya</taxon>
        <taxon>Ascomycota</taxon>
        <taxon>Saccharomycotina</taxon>
        <taxon>Saccharomycetes</taxon>
        <taxon>Saccharomycetales</taxon>
        <taxon>Saccharomycetaceae</taxon>
        <taxon>Torulaspora</taxon>
    </lineage>
</organism>
<dbReference type="InterPro" id="IPR005225">
    <property type="entry name" value="Small_GTP-bd"/>
</dbReference>
<reference evidence="6 7" key="1">
    <citation type="submission" date="2020-06" db="EMBL/GenBank/DDBJ databases">
        <title>The yeast mating-type switching endonuclease HO is a domesticated member of an unorthodox homing genetic element family.</title>
        <authorList>
            <person name="Coughlan A.Y."/>
            <person name="Lombardi L."/>
            <person name="Braun-Galleani S."/>
            <person name="Martos A.R."/>
            <person name="Galeote V."/>
            <person name="Bigey F."/>
            <person name="Dequin S."/>
            <person name="Byrne K.P."/>
            <person name="Wolfe K.H."/>
        </authorList>
    </citation>
    <scope>NUCLEOTIDE SEQUENCE [LARGE SCALE GENOMIC DNA]</scope>
    <source>
        <strain evidence="6 7">CBS2947</strain>
    </source>
</reference>
<dbReference type="InterPro" id="IPR027417">
    <property type="entry name" value="P-loop_NTPase"/>
</dbReference>
<dbReference type="InterPro" id="IPR006073">
    <property type="entry name" value="GTP-bd"/>
</dbReference>
<dbReference type="PRINTS" id="PR00326">
    <property type="entry name" value="GTP1OBG"/>
</dbReference>
<protein>
    <recommendedName>
        <fullName evidence="5">EngB-type G domain-containing protein</fullName>
    </recommendedName>
</protein>
<dbReference type="PROSITE" id="PS51706">
    <property type="entry name" value="G_ENGB"/>
    <property type="match status" value="1"/>
</dbReference>
<dbReference type="InterPro" id="IPR052279">
    <property type="entry name" value="EngB_GTPase"/>
</dbReference>
<keyword evidence="1" id="KW-0479">Metal-binding</keyword>
<dbReference type="SUPFAM" id="SSF52540">
    <property type="entry name" value="P-loop containing nucleoside triphosphate hydrolases"/>
    <property type="match status" value="1"/>
</dbReference>
<evidence type="ECO:0000313" key="6">
    <source>
        <dbReference type="EMBL" id="QLQ80695.1"/>
    </source>
</evidence>
<proteinExistence type="predicted"/>
<dbReference type="Gene3D" id="3.40.50.300">
    <property type="entry name" value="P-loop containing nucleotide triphosphate hydrolases"/>
    <property type="match status" value="1"/>
</dbReference>
<evidence type="ECO:0000259" key="5">
    <source>
        <dbReference type="PROSITE" id="PS51706"/>
    </source>
</evidence>
<keyword evidence="4" id="KW-0342">GTP-binding</keyword>
<evidence type="ECO:0000256" key="3">
    <source>
        <dbReference type="ARBA" id="ARBA00022842"/>
    </source>
</evidence>
<evidence type="ECO:0000256" key="4">
    <source>
        <dbReference type="ARBA" id="ARBA00023134"/>
    </source>
</evidence>
<dbReference type="PANTHER" id="PTHR46498:SF1">
    <property type="entry name" value="GTP-BINDING PROTEIN 8"/>
    <property type="match status" value="1"/>
</dbReference>
<keyword evidence="3" id="KW-0460">Magnesium</keyword>
<dbReference type="InterPro" id="IPR030393">
    <property type="entry name" value="G_ENGB_dom"/>
</dbReference>
<dbReference type="EMBL" id="CP059271">
    <property type="protein sequence ID" value="QLQ80695.1"/>
    <property type="molecule type" value="Genomic_DNA"/>
</dbReference>
<dbReference type="CDD" id="cd01876">
    <property type="entry name" value="YihA_EngB"/>
    <property type="match status" value="1"/>
</dbReference>
<accession>A0A7H9HW49</accession>
<evidence type="ECO:0000256" key="1">
    <source>
        <dbReference type="ARBA" id="ARBA00022723"/>
    </source>
</evidence>
<feature type="domain" description="EngB-type G" evidence="5">
    <location>
        <begin position="144"/>
        <end position="324"/>
    </location>
</feature>
<sequence>MIIMNCKLVRRYLYQSSTRQSISSIKNIVLATNAEIPNVAELRSKSPKRIRHKTQSKPGPSVDFRGLYGKYNSGFTEPKVADLNSVNHFFNSADVKYEWSAGKFMDVPGESLKVQYSQELEARIGYSDKKFPGKTYVPFELVNGLPEVAFLGKSNAGKSTLLNSLTTSQKRISLESSARSSKWAGFTKTLNCFNLGNKLRIVDTPGYGFNSSIDQGDLTMQYLKERKELARTFLLISAEQGFAEHDLQIIDFMRDNAIPFEIVFTKMDKIKNIEAFEQSIQRDQRFLRSTMARIIFTNSSISKNCKKRYGIDILRYVIFESCGLRPGLKPSRKKPQ</sequence>
<keyword evidence="7" id="KW-1185">Reference proteome</keyword>
<keyword evidence="2" id="KW-0547">Nucleotide-binding</keyword>
<dbReference type="Pfam" id="PF01926">
    <property type="entry name" value="MMR_HSR1"/>
    <property type="match status" value="1"/>
</dbReference>
<gene>
    <name evidence="6" type="ORF">HG537_0E00480</name>
</gene>